<keyword evidence="2" id="KW-0732">Signal</keyword>
<dbReference type="InParanoid" id="A0A4R5CM73"/>
<evidence type="ECO:0000256" key="1">
    <source>
        <dbReference type="SAM" id="MobiDB-lite"/>
    </source>
</evidence>
<feature type="compositionally biased region" description="Polar residues" evidence="1">
    <location>
        <begin position="45"/>
        <end position="56"/>
    </location>
</feature>
<accession>A0A4R5CM73</accession>
<protein>
    <recommendedName>
        <fullName evidence="5">PQQ-binding-like beta-propeller repeat protein</fullName>
    </recommendedName>
</protein>
<proteinExistence type="predicted"/>
<dbReference type="RefSeq" id="WP_131898946.1">
    <property type="nucleotide sequence ID" value="NZ_SMKZ01000041.1"/>
</dbReference>
<dbReference type="Proteomes" id="UP000294739">
    <property type="component" value="Unassembled WGS sequence"/>
</dbReference>
<dbReference type="EMBL" id="SMKZ01000041">
    <property type="protein sequence ID" value="TDE01452.1"/>
    <property type="molecule type" value="Genomic_DNA"/>
</dbReference>
<evidence type="ECO:0000313" key="3">
    <source>
        <dbReference type="EMBL" id="TDE01452.1"/>
    </source>
</evidence>
<dbReference type="InterPro" id="IPR011047">
    <property type="entry name" value="Quinoprotein_ADH-like_sf"/>
</dbReference>
<dbReference type="AlphaFoldDB" id="A0A4R5CM73"/>
<feature type="chain" id="PRO_5038511915" description="PQQ-binding-like beta-propeller repeat protein" evidence="2">
    <location>
        <begin position="21"/>
        <end position="473"/>
    </location>
</feature>
<reference evidence="3 4" key="1">
    <citation type="submission" date="2019-03" db="EMBL/GenBank/DDBJ databases">
        <title>Draft genome sequences of novel Actinobacteria.</title>
        <authorList>
            <person name="Sahin N."/>
            <person name="Ay H."/>
            <person name="Saygin H."/>
        </authorList>
    </citation>
    <scope>NUCLEOTIDE SEQUENCE [LARGE SCALE GENOMIC DNA]</scope>
    <source>
        <strain evidence="3 4">5K138</strain>
    </source>
</reference>
<sequence length="473" mass="49140">MTNIRARVAAILAVAAVALAGCGDDSEPSADETSTEAPSEAPSDEPSTPEETTPQFSCPPELSDTLPESLDPDACWSHPDLERPALIDGTVFALEPDASDPTTARHILALDAETGERLWKSEVLPGAVSALRATEVDGAPGVAVLVTENDAGDALTEASTAWGYLAWPADAGGGDGGDAGSEDPAFQPEVHITVPQGENPHTDVYWTDQGVLAGDQFLATDATEFTPVNRDPEPMVVGQYDLDEYFAGVSGDLVLSYVRGIAYTDDGSENGDTYFGWLARTFDGAEAWNTVASTPNEEDLLFAEGPTQMTMVVGPYLLTITATDENATAFEVAWLDAATHEPATPSAADLAGVQPIAADSGIMASTGALLSPDGGHLFVAWSTLAVIVDVEGGTVTRVPTDFEIHATTADDSTVYGSTQNGTLTVDLASAEATAIEPPHESFDLVDSEFGVALLEGGVGETSYLVGGRRTDAG</sequence>
<gene>
    <name evidence="3" type="ORF">E1269_23010</name>
</gene>
<name>A0A4R5CM73_9ACTN</name>
<evidence type="ECO:0000313" key="4">
    <source>
        <dbReference type="Proteomes" id="UP000294739"/>
    </source>
</evidence>
<keyword evidence="4" id="KW-1185">Reference proteome</keyword>
<dbReference type="SUPFAM" id="SSF50998">
    <property type="entry name" value="Quinoprotein alcohol dehydrogenase-like"/>
    <property type="match status" value="1"/>
</dbReference>
<comment type="caution">
    <text evidence="3">The sequence shown here is derived from an EMBL/GenBank/DDBJ whole genome shotgun (WGS) entry which is preliminary data.</text>
</comment>
<feature type="compositionally biased region" description="Acidic residues" evidence="1">
    <location>
        <begin position="24"/>
        <end position="34"/>
    </location>
</feature>
<evidence type="ECO:0000256" key="2">
    <source>
        <dbReference type="SAM" id="SignalP"/>
    </source>
</evidence>
<feature type="region of interest" description="Disordered" evidence="1">
    <location>
        <begin position="22"/>
        <end position="71"/>
    </location>
</feature>
<dbReference type="OrthoDB" id="5168423at2"/>
<dbReference type="PROSITE" id="PS51257">
    <property type="entry name" value="PROKAR_LIPOPROTEIN"/>
    <property type="match status" value="1"/>
</dbReference>
<feature type="signal peptide" evidence="2">
    <location>
        <begin position="1"/>
        <end position="20"/>
    </location>
</feature>
<evidence type="ECO:0008006" key="5">
    <source>
        <dbReference type="Google" id="ProtNLM"/>
    </source>
</evidence>
<organism evidence="3 4">
    <name type="scientific">Jiangella asiatica</name>
    <dbReference type="NCBI Taxonomy" id="2530372"/>
    <lineage>
        <taxon>Bacteria</taxon>
        <taxon>Bacillati</taxon>
        <taxon>Actinomycetota</taxon>
        <taxon>Actinomycetes</taxon>
        <taxon>Jiangellales</taxon>
        <taxon>Jiangellaceae</taxon>
        <taxon>Jiangella</taxon>
    </lineage>
</organism>